<protein>
    <submittedName>
        <fullName evidence="6">ATP-binding cassette domain-containing protein</fullName>
    </submittedName>
</protein>
<dbReference type="InterPro" id="IPR027417">
    <property type="entry name" value="P-loop_NTPase"/>
</dbReference>
<dbReference type="Pfam" id="PF00005">
    <property type="entry name" value="ABC_tran"/>
    <property type="match status" value="1"/>
</dbReference>
<evidence type="ECO:0000256" key="4">
    <source>
        <dbReference type="ARBA" id="ARBA00022840"/>
    </source>
</evidence>
<evidence type="ECO:0000313" key="6">
    <source>
        <dbReference type="EMBL" id="MFD0789997.1"/>
    </source>
</evidence>
<keyword evidence="7" id="KW-1185">Reference proteome</keyword>
<keyword evidence="4 6" id="KW-0067">ATP-binding</keyword>
<evidence type="ECO:0000256" key="3">
    <source>
        <dbReference type="ARBA" id="ARBA00022741"/>
    </source>
</evidence>
<dbReference type="RefSeq" id="WP_204981245.1">
    <property type="nucleotide sequence ID" value="NZ_JBHTII010000001.1"/>
</dbReference>
<dbReference type="PANTHER" id="PTHR43335:SF4">
    <property type="entry name" value="ABC TRANSPORTER, ATP-BINDING PROTEIN"/>
    <property type="match status" value="1"/>
</dbReference>
<gene>
    <name evidence="6" type="ORF">ACFQ0P_06275</name>
</gene>
<dbReference type="SMART" id="SM00382">
    <property type="entry name" value="AAA"/>
    <property type="match status" value="1"/>
</dbReference>
<sequence>MIEVERLSKSYGSRRALDDVSFVAPRGRVTGFVGPNGAGKSTVMRIAAGLCEPDTGTVRVLGAPFTRAERPAATMGVFLSAEGIPAAATARGFLEYACDSQGFSRSRASDALELVGLAGVASSRVRSFSLGMRQRLGIAAATLGRPRVLLLDEPVNGLDPDGIQWVRSFLKHAADSGATVLLSSHHMAELALVAQHVVMLNEGRVVTEGPIEDVVAGTSSDVYAVSPDPASFRRALEAENYDARPDRGGFLIADADPLEIGRLAYTAGVGVTHLERVSRSLEDTYFEILTSTEQGVQA</sequence>
<evidence type="ECO:0000256" key="2">
    <source>
        <dbReference type="ARBA" id="ARBA00022448"/>
    </source>
</evidence>
<name>A0ABW3AGF5_9MICO</name>
<dbReference type="InterPro" id="IPR017871">
    <property type="entry name" value="ABC_transporter-like_CS"/>
</dbReference>
<comment type="similarity">
    <text evidence="1">Belongs to the ABC transporter superfamily.</text>
</comment>
<keyword evidence="3" id="KW-0547">Nucleotide-binding</keyword>
<dbReference type="PROSITE" id="PS00211">
    <property type="entry name" value="ABC_TRANSPORTER_1"/>
    <property type="match status" value="1"/>
</dbReference>
<keyword evidence="2" id="KW-0813">Transport</keyword>
<dbReference type="Gene3D" id="3.40.50.300">
    <property type="entry name" value="P-loop containing nucleotide triphosphate hydrolases"/>
    <property type="match status" value="1"/>
</dbReference>
<dbReference type="PROSITE" id="PS50893">
    <property type="entry name" value="ABC_TRANSPORTER_2"/>
    <property type="match status" value="1"/>
</dbReference>
<dbReference type="InterPro" id="IPR003593">
    <property type="entry name" value="AAA+_ATPase"/>
</dbReference>
<evidence type="ECO:0000313" key="7">
    <source>
        <dbReference type="Proteomes" id="UP001597055"/>
    </source>
</evidence>
<reference evidence="7" key="1">
    <citation type="journal article" date="2019" name="Int. J. Syst. Evol. Microbiol.">
        <title>The Global Catalogue of Microorganisms (GCM) 10K type strain sequencing project: providing services to taxonomists for standard genome sequencing and annotation.</title>
        <authorList>
            <consortium name="The Broad Institute Genomics Platform"/>
            <consortium name="The Broad Institute Genome Sequencing Center for Infectious Disease"/>
            <person name="Wu L."/>
            <person name="Ma J."/>
        </authorList>
    </citation>
    <scope>NUCLEOTIDE SEQUENCE [LARGE SCALE GENOMIC DNA]</scope>
    <source>
        <strain evidence="7">CCUG 54523</strain>
    </source>
</reference>
<evidence type="ECO:0000256" key="1">
    <source>
        <dbReference type="ARBA" id="ARBA00005417"/>
    </source>
</evidence>
<feature type="domain" description="ABC transporter" evidence="5">
    <location>
        <begin position="2"/>
        <end position="227"/>
    </location>
</feature>
<evidence type="ECO:0000259" key="5">
    <source>
        <dbReference type="PROSITE" id="PS50893"/>
    </source>
</evidence>
<dbReference type="EMBL" id="JBHTII010000001">
    <property type="protein sequence ID" value="MFD0789997.1"/>
    <property type="molecule type" value="Genomic_DNA"/>
</dbReference>
<dbReference type="Proteomes" id="UP001597055">
    <property type="component" value="Unassembled WGS sequence"/>
</dbReference>
<dbReference type="PANTHER" id="PTHR43335">
    <property type="entry name" value="ABC TRANSPORTER, ATP-BINDING PROTEIN"/>
    <property type="match status" value="1"/>
</dbReference>
<proteinExistence type="inferred from homology"/>
<dbReference type="InterPro" id="IPR003439">
    <property type="entry name" value="ABC_transporter-like_ATP-bd"/>
</dbReference>
<accession>A0ABW3AGF5</accession>
<dbReference type="SUPFAM" id="SSF52540">
    <property type="entry name" value="P-loop containing nucleoside triphosphate hydrolases"/>
    <property type="match status" value="1"/>
</dbReference>
<dbReference type="GO" id="GO:0005524">
    <property type="term" value="F:ATP binding"/>
    <property type="evidence" value="ECO:0007669"/>
    <property type="project" value="UniProtKB-KW"/>
</dbReference>
<comment type="caution">
    <text evidence="6">The sequence shown here is derived from an EMBL/GenBank/DDBJ whole genome shotgun (WGS) entry which is preliminary data.</text>
</comment>
<organism evidence="6 7">
    <name type="scientific">Microbacterium insulae</name>
    <dbReference type="NCBI Taxonomy" id="483014"/>
    <lineage>
        <taxon>Bacteria</taxon>
        <taxon>Bacillati</taxon>
        <taxon>Actinomycetota</taxon>
        <taxon>Actinomycetes</taxon>
        <taxon>Micrococcales</taxon>
        <taxon>Microbacteriaceae</taxon>
        <taxon>Microbacterium</taxon>
    </lineage>
</organism>